<evidence type="ECO:0000313" key="2">
    <source>
        <dbReference type="Proteomes" id="UP001642485"/>
    </source>
</evidence>
<organism evidence="1 2">
    <name type="scientific">Rickettsia helvetica</name>
    <dbReference type="NCBI Taxonomy" id="35789"/>
    <lineage>
        <taxon>Bacteria</taxon>
        <taxon>Pseudomonadati</taxon>
        <taxon>Pseudomonadota</taxon>
        <taxon>Alphaproteobacteria</taxon>
        <taxon>Rickettsiales</taxon>
        <taxon>Rickettsiaceae</taxon>
        <taxon>Rickettsieae</taxon>
        <taxon>Rickettsia</taxon>
        <taxon>spotted fever group</taxon>
    </lineage>
</organism>
<protein>
    <submittedName>
        <fullName evidence="1">Trigger-C domain-containing protein</fullName>
    </submittedName>
</protein>
<evidence type="ECO:0000313" key="1">
    <source>
        <dbReference type="EMBL" id="CAK9121639.1"/>
    </source>
</evidence>
<dbReference type="RefSeq" id="WP_010422148.1">
    <property type="nucleotide sequence ID" value="NZ_OZ018776.1"/>
</dbReference>
<accession>A0ABM9NDH4</accession>
<gene>
    <name evidence="1" type="ORF">OB144RH_07620</name>
</gene>
<keyword evidence="2" id="KW-1185">Reference proteome</keyword>
<sequence>MSKDNQPAKSPITEKQIKEIINGARNDIRDIEGYVLGQLKNQIIADKKPIDINSEGFKKTFKGTFEADPNETSTVEIDGKKEVVKNNVINVPAIILAITEKINDAQGRGASSDNFVELKQEMEKFSTEFREAFTSNEKINNLIKNRFKQEVINEAVPFSELINGQVAQMNMGKKKKFG</sequence>
<reference evidence="1 2" key="1">
    <citation type="submission" date="2024-02" db="EMBL/GenBank/DDBJ databases">
        <authorList>
            <person name="Nijsse B."/>
            <person name="Sprong H."/>
        </authorList>
    </citation>
    <scope>NUCLEOTIDE SEQUENCE [LARGE SCALE GENOMIC DNA]</scope>
    <source>
        <strain evidence="1">OB144</strain>
    </source>
</reference>
<name>A0ABM9NDH4_RICHE</name>
<dbReference type="EMBL" id="OZ018776">
    <property type="protein sequence ID" value="CAK9121639.1"/>
    <property type="molecule type" value="Genomic_DNA"/>
</dbReference>
<dbReference type="Proteomes" id="UP001642485">
    <property type="component" value="Chromosome"/>
</dbReference>
<proteinExistence type="predicted"/>